<organism evidence="2 3">
    <name type="scientific">Spiribacter onubensis</name>
    <dbReference type="NCBI Taxonomy" id="3122420"/>
    <lineage>
        <taxon>Bacteria</taxon>
        <taxon>Pseudomonadati</taxon>
        <taxon>Pseudomonadota</taxon>
        <taxon>Gammaproteobacteria</taxon>
        <taxon>Chromatiales</taxon>
        <taxon>Ectothiorhodospiraceae</taxon>
        <taxon>Spiribacter</taxon>
    </lineage>
</organism>
<name>A0ABV3S8Q4_9GAMM</name>
<keyword evidence="3" id="KW-1185">Reference proteome</keyword>
<evidence type="ECO:0000313" key="3">
    <source>
        <dbReference type="Proteomes" id="UP001556653"/>
    </source>
</evidence>
<proteinExistence type="predicted"/>
<protein>
    <submittedName>
        <fullName evidence="2">Uncharacterized protein</fullName>
    </submittedName>
</protein>
<dbReference type="RefSeq" id="WP_367966980.1">
    <property type="nucleotide sequence ID" value="NZ_JBAKFI010000001.1"/>
</dbReference>
<feature type="region of interest" description="Disordered" evidence="1">
    <location>
        <begin position="81"/>
        <end position="104"/>
    </location>
</feature>
<dbReference type="Proteomes" id="UP001556653">
    <property type="component" value="Unassembled WGS sequence"/>
</dbReference>
<sequence length="187" mass="20085">MSKISVPGVHQIRFAYSGLEDRLAVVLTMASGEGRIAWISRRAMVGLMQNINAVLKKSHPAGEGGEAHDAVMALEHIGARSQVAAQRNQEREASEGGEGDPVEAPTQWANYLVTQARVEPQAEGIVVALFGQPLPGEPDRRFEPAPVAGLALSRPHAHEVLRLMQANAEKAEWRVESPMGWLGGDAG</sequence>
<comment type="caution">
    <text evidence="2">The sequence shown here is derived from an EMBL/GenBank/DDBJ whole genome shotgun (WGS) entry which is preliminary data.</text>
</comment>
<evidence type="ECO:0000313" key="2">
    <source>
        <dbReference type="EMBL" id="MEX0386511.1"/>
    </source>
</evidence>
<dbReference type="EMBL" id="JBAKFJ010000001">
    <property type="protein sequence ID" value="MEX0386511.1"/>
    <property type="molecule type" value="Genomic_DNA"/>
</dbReference>
<gene>
    <name evidence="2" type="ORF">V6X64_05815</name>
</gene>
<accession>A0ABV3S8Q4</accession>
<evidence type="ECO:0000256" key="1">
    <source>
        <dbReference type="SAM" id="MobiDB-lite"/>
    </source>
</evidence>
<reference evidence="2 3" key="1">
    <citation type="submission" date="2024-02" db="EMBL/GenBank/DDBJ databases">
        <title>New especies of Spiribacter isolated from saline water.</title>
        <authorList>
            <person name="Leon M.J."/>
            <person name="De La Haba R."/>
            <person name="Sanchez-Porro C."/>
            <person name="Ventosa A."/>
        </authorList>
    </citation>
    <scope>NUCLEOTIDE SEQUENCE [LARGE SCALE GENOMIC DNA]</scope>
    <source>
        <strain evidence="3">ag22IC4-227</strain>
    </source>
</reference>